<comment type="caution">
    <text evidence="1">The sequence shown here is derived from an EMBL/GenBank/DDBJ whole genome shotgun (WGS) entry which is preliminary data.</text>
</comment>
<evidence type="ECO:0000313" key="2">
    <source>
        <dbReference type="EMBL" id="KRY63159.1"/>
    </source>
</evidence>
<gene>
    <name evidence="1" type="ORF">T11_18127</name>
    <name evidence="2" type="ORF">T11_3988</name>
</gene>
<keyword evidence="3" id="KW-1185">Reference proteome</keyword>
<name>A0A0V1DM61_9BILA</name>
<organism evidence="1 3">
    <name type="scientific">Trichinella zimbabwensis</name>
    <dbReference type="NCBI Taxonomy" id="268475"/>
    <lineage>
        <taxon>Eukaryota</taxon>
        <taxon>Metazoa</taxon>
        <taxon>Ecdysozoa</taxon>
        <taxon>Nematoda</taxon>
        <taxon>Enoplea</taxon>
        <taxon>Dorylaimia</taxon>
        <taxon>Trichinellida</taxon>
        <taxon>Trichinellidae</taxon>
        <taxon>Trichinella</taxon>
    </lineage>
</organism>
<evidence type="ECO:0000313" key="3">
    <source>
        <dbReference type="Proteomes" id="UP000055024"/>
    </source>
</evidence>
<dbReference type="AlphaFoldDB" id="A0A0V1DM61"/>
<dbReference type="Proteomes" id="UP000055024">
    <property type="component" value="Unassembled WGS sequence"/>
</dbReference>
<proteinExistence type="predicted"/>
<evidence type="ECO:0000313" key="1">
    <source>
        <dbReference type="EMBL" id="KRY62408.1"/>
    </source>
</evidence>
<dbReference type="EMBL" id="JYDP01009716">
    <property type="protein sequence ID" value="KRY62408.1"/>
    <property type="molecule type" value="Genomic_DNA"/>
</dbReference>
<protein>
    <submittedName>
        <fullName evidence="1">Uncharacterized protein</fullName>
    </submittedName>
</protein>
<accession>A0A0V1DM61</accession>
<sequence length="31" mass="3827">MERQTTIITYQGQCSLLENNRRWLFLIDDRL</sequence>
<reference evidence="1 3" key="1">
    <citation type="submission" date="2015-01" db="EMBL/GenBank/DDBJ databases">
        <title>Evolution of Trichinella species and genotypes.</title>
        <authorList>
            <person name="Korhonen P.K."/>
            <person name="Edoardo P."/>
            <person name="Giuseppe L.R."/>
            <person name="Gasser R.B."/>
        </authorList>
    </citation>
    <scope>NUCLEOTIDE SEQUENCE [LARGE SCALE GENOMIC DNA]</scope>
    <source>
        <strain evidence="1">ISS1029</strain>
    </source>
</reference>
<dbReference type="EMBL" id="JYDP01008897">
    <property type="protein sequence ID" value="KRY63159.1"/>
    <property type="molecule type" value="Genomic_DNA"/>
</dbReference>